<dbReference type="Proteomes" id="UP000199564">
    <property type="component" value="Unassembled WGS sequence"/>
</dbReference>
<evidence type="ECO:0000256" key="1">
    <source>
        <dbReference type="SAM" id="SignalP"/>
    </source>
</evidence>
<feature type="signal peptide" evidence="1">
    <location>
        <begin position="1"/>
        <end position="20"/>
    </location>
</feature>
<keyword evidence="3" id="KW-1185">Reference proteome</keyword>
<evidence type="ECO:0000313" key="2">
    <source>
        <dbReference type="EMBL" id="SFO65185.1"/>
    </source>
</evidence>
<protein>
    <submittedName>
        <fullName evidence="2">Phosphoglycerate mutase</fullName>
    </submittedName>
</protein>
<keyword evidence="1" id="KW-0732">Signal</keyword>
<dbReference type="InterPro" id="IPR002591">
    <property type="entry name" value="Phosphodiest/P_Trfase"/>
</dbReference>
<evidence type="ECO:0000313" key="3">
    <source>
        <dbReference type="Proteomes" id="UP000199564"/>
    </source>
</evidence>
<dbReference type="EMBL" id="FOVW01000010">
    <property type="protein sequence ID" value="SFO65185.1"/>
    <property type="molecule type" value="Genomic_DNA"/>
</dbReference>
<dbReference type="SUPFAM" id="SSF53649">
    <property type="entry name" value="Alkaline phosphatase-like"/>
    <property type="match status" value="1"/>
</dbReference>
<organism evidence="2 3">
    <name type="scientific">Algoriphagus ornithinivorans</name>
    <dbReference type="NCBI Taxonomy" id="226506"/>
    <lineage>
        <taxon>Bacteria</taxon>
        <taxon>Pseudomonadati</taxon>
        <taxon>Bacteroidota</taxon>
        <taxon>Cytophagia</taxon>
        <taxon>Cytophagales</taxon>
        <taxon>Cyclobacteriaceae</taxon>
        <taxon>Algoriphagus</taxon>
    </lineage>
</organism>
<name>A0A1I5IXA0_9BACT</name>
<dbReference type="InterPro" id="IPR017850">
    <property type="entry name" value="Alkaline_phosphatase_core_sf"/>
</dbReference>
<dbReference type="RefSeq" id="WP_091655217.1">
    <property type="nucleotide sequence ID" value="NZ_FOVW01000010.1"/>
</dbReference>
<dbReference type="STRING" id="226506.SAMN04488519_110102"/>
<reference evidence="3" key="1">
    <citation type="submission" date="2016-10" db="EMBL/GenBank/DDBJ databases">
        <authorList>
            <person name="Varghese N."/>
            <person name="Submissions S."/>
        </authorList>
    </citation>
    <scope>NUCLEOTIDE SEQUENCE [LARGE SCALE GENOMIC DNA]</scope>
    <source>
        <strain evidence="3">DSM 15282</strain>
    </source>
</reference>
<feature type="chain" id="PRO_5011796704" evidence="1">
    <location>
        <begin position="21"/>
        <end position="360"/>
    </location>
</feature>
<proteinExistence type="predicted"/>
<accession>A0A1I5IXA0</accession>
<dbReference type="Gene3D" id="3.40.720.10">
    <property type="entry name" value="Alkaline Phosphatase, subunit A"/>
    <property type="match status" value="1"/>
</dbReference>
<dbReference type="Pfam" id="PF01663">
    <property type="entry name" value="Phosphodiest"/>
    <property type="match status" value="1"/>
</dbReference>
<dbReference type="AlphaFoldDB" id="A0A1I5IXA0"/>
<gene>
    <name evidence="2" type="ORF">SAMN04488519_110102</name>
</gene>
<sequence length="360" mass="41366">MNSKLLFSTILVVLSGFAQAQEAKNIILITLDGLRWQEVFSGADSLFLRDAEMVKNPQGLYNEFWETNPVKRREVLLPFFWNTIASTGQLYGNRQLGNKVNNQNTHWFSYPGYNEILSGFADDQRINSNDKINNPNKTFLEYLNQKEGFAGKVLAFGSWDVFPYIINEERSGIPVNAGFDQAEGEHLSDKEELLNRLQTEIIGPWTEVRLDAFTHHFAMEALKNQRPRALYIAYGETDDWAHENHYDRYLWAARQTDDYIKEIWEWVQSDSEYRDNTTLIITTDHGRGVRKDTWLGHGSSIPESSETWIALLGAGISPRGEISEKGQWYNAQIARTIFEMLGFEYPDEKAAKSLKLTSSN</sequence>